<name>A0ABQ5JTQ0_9EUKA</name>
<keyword evidence="3" id="KW-1185">Reference proteome</keyword>
<protein>
    <submittedName>
        <fullName evidence="2">Uncharacterized protein</fullName>
    </submittedName>
</protein>
<dbReference type="EMBL" id="BQXS01011792">
    <property type="protein sequence ID" value="GKT16807.1"/>
    <property type="molecule type" value="Genomic_DNA"/>
</dbReference>
<organism evidence="2 3">
    <name type="scientific">Aduncisulcus paluster</name>
    <dbReference type="NCBI Taxonomy" id="2918883"/>
    <lineage>
        <taxon>Eukaryota</taxon>
        <taxon>Metamonada</taxon>
        <taxon>Carpediemonas-like organisms</taxon>
        <taxon>Aduncisulcus</taxon>
    </lineage>
</organism>
<feature type="non-terminal residue" evidence="2">
    <location>
        <position position="1"/>
    </location>
</feature>
<comment type="caution">
    <text evidence="2">The sequence shown here is derived from an EMBL/GenBank/DDBJ whole genome shotgun (WGS) entry which is preliminary data.</text>
</comment>
<evidence type="ECO:0000313" key="2">
    <source>
        <dbReference type="EMBL" id="GKT16807.1"/>
    </source>
</evidence>
<sequence>FEHIKHIEKEIEEDTILDKLHGKELHEVPLVVKQVRSSSHNIKKAIIDLDKSRHKRSCISTKSQAKSQAQSQAKSQAKGQAKTKTNQIPSLQHKSSNIDFDDYCCDNGYPDRFSTYSISFDSDEYEECLGIHQKLKKHQNHHLHSHSCSSVSQSISDLEKQTTSSSSSSSPFSSKLFLETGIGIDLSFPNITLTLNDLSLFLSDEELQLIIFRHFRWIRNFLFLPASLTSLVFNCQLNNAKFDIRSGIKSIYSTPKVDVIHGSWKFQSIFCKISFQEAKLACFVKLMRNSLSLARRNAKAELFLPSNSVFEWDSIRKRIIFSIGGNIRAFFRESASFDSIKLISNLYNNILASINEILSFSDFSRIELFSSEKEYLLAAFMIDRRDNSKDPQNSLNQEISCSSSSYSSSCSTSSSTSCSSLVPKVSIRSGKEEQKEEQIEEQKEEKHWSWMYNNFSISLCFFSNGMQR</sequence>
<reference evidence="2" key="1">
    <citation type="submission" date="2022-03" db="EMBL/GenBank/DDBJ databases">
        <title>Draft genome sequence of Aduncisulcus paluster, a free-living microaerophilic Fornicata.</title>
        <authorList>
            <person name="Yuyama I."/>
            <person name="Kume K."/>
            <person name="Tamura T."/>
            <person name="Inagaki Y."/>
            <person name="Hashimoto T."/>
        </authorList>
    </citation>
    <scope>NUCLEOTIDE SEQUENCE</scope>
    <source>
        <strain evidence="2">NY0171</strain>
    </source>
</reference>
<feature type="region of interest" description="Disordered" evidence="1">
    <location>
        <begin position="60"/>
        <end position="91"/>
    </location>
</feature>
<accession>A0ABQ5JTQ0</accession>
<dbReference type="Proteomes" id="UP001057375">
    <property type="component" value="Unassembled WGS sequence"/>
</dbReference>
<feature type="compositionally biased region" description="Low complexity" evidence="1">
    <location>
        <begin position="60"/>
        <end position="85"/>
    </location>
</feature>
<evidence type="ECO:0000256" key="1">
    <source>
        <dbReference type="SAM" id="MobiDB-lite"/>
    </source>
</evidence>
<gene>
    <name evidence="2" type="ORF">ADUPG1_010989</name>
</gene>
<proteinExistence type="predicted"/>
<evidence type="ECO:0000313" key="3">
    <source>
        <dbReference type="Proteomes" id="UP001057375"/>
    </source>
</evidence>